<evidence type="ECO:0000256" key="4">
    <source>
        <dbReference type="ARBA" id="ARBA00022989"/>
    </source>
</evidence>
<dbReference type="PROSITE" id="PS50287">
    <property type="entry name" value="SRCR_2"/>
    <property type="match status" value="1"/>
</dbReference>
<dbReference type="PRINTS" id="PR00258">
    <property type="entry name" value="SPERACTRCPTR"/>
</dbReference>
<feature type="domain" description="SRCR" evidence="12">
    <location>
        <begin position="385"/>
        <end position="479"/>
    </location>
</feature>
<keyword evidence="2 11" id="KW-0812">Transmembrane</keyword>
<feature type="compositionally biased region" description="Low complexity" evidence="10">
    <location>
        <begin position="189"/>
        <end position="201"/>
    </location>
</feature>
<feature type="region of interest" description="Disordered" evidence="10">
    <location>
        <begin position="146"/>
        <end position="378"/>
    </location>
</feature>
<evidence type="ECO:0000256" key="1">
    <source>
        <dbReference type="ARBA" id="ARBA00004606"/>
    </source>
</evidence>
<keyword evidence="7 13" id="KW-0675">Receptor</keyword>
<evidence type="ECO:0000313" key="14">
    <source>
        <dbReference type="Proteomes" id="UP000053537"/>
    </source>
</evidence>
<accession>A0A091MN34</accession>
<dbReference type="Pfam" id="PF00530">
    <property type="entry name" value="SRCR"/>
    <property type="match status" value="1"/>
</dbReference>
<keyword evidence="14" id="KW-1185">Reference proteome</keyword>
<dbReference type="Pfam" id="PF01391">
    <property type="entry name" value="Collagen"/>
    <property type="match status" value="1"/>
</dbReference>
<keyword evidence="4 11" id="KW-1133">Transmembrane helix</keyword>
<dbReference type="AlphaFoldDB" id="A0A091MN34"/>
<keyword evidence="8" id="KW-0325">Glycoprotein</keyword>
<dbReference type="GO" id="GO:0030198">
    <property type="term" value="P:extracellular matrix organization"/>
    <property type="evidence" value="ECO:0007669"/>
    <property type="project" value="TreeGrafter"/>
</dbReference>
<proteinExistence type="predicted"/>
<dbReference type="GO" id="GO:0005594">
    <property type="term" value="C:collagen type IX trimer"/>
    <property type="evidence" value="ECO:0007669"/>
    <property type="project" value="TreeGrafter"/>
</dbReference>
<dbReference type="Proteomes" id="UP000053537">
    <property type="component" value="Unassembled WGS sequence"/>
</dbReference>
<reference evidence="13 14" key="1">
    <citation type="submission" date="2014-04" db="EMBL/GenBank/DDBJ databases">
        <title>Genome evolution of avian class.</title>
        <authorList>
            <person name="Zhang G."/>
            <person name="Li C."/>
        </authorList>
    </citation>
    <scope>NUCLEOTIDE SEQUENCE [LARGE SCALE GENOMIC DNA]</scope>
    <source>
        <strain evidence="13">BGI_N310</strain>
    </source>
</reference>
<dbReference type="EMBL" id="KK832770">
    <property type="protein sequence ID" value="KFP77806.1"/>
    <property type="molecule type" value="Genomic_DNA"/>
</dbReference>
<gene>
    <name evidence="13" type="ORF">N310_12460</name>
</gene>
<feature type="non-terminal residue" evidence="13">
    <location>
        <position position="479"/>
    </location>
</feature>
<dbReference type="PROSITE" id="PS00420">
    <property type="entry name" value="SRCR_1"/>
    <property type="match status" value="1"/>
</dbReference>
<keyword evidence="3" id="KW-0735">Signal-anchor</keyword>
<dbReference type="GO" id="GO:0016020">
    <property type="term" value="C:membrane"/>
    <property type="evidence" value="ECO:0007669"/>
    <property type="project" value="UniProtKB-SubCell"/>
</dbReference>
<feature type="transmembrane region" description="Helical" evidence="11">
    <location>
        <begin position="55"/>
        <end position="74"/>
    </location>
</feature>
<feature type="compositionally biased region" description="Low complexity" evidence="10">
    <location>
        <begin position="146"/>
        <end position="156"/>
    </location>
</feature>
<dbReference type="SUPFAM" id="SSF56487">
    <property type="entry name" value="SRCR-like"/>
    <property type="match status" value="1"/>
</dbReference>
<evidence type="ECO:0000256" key="7">
    <source>
        <dbReference type="ARBA" id="ARBA00023170"/>
    </source>
</evidence>
<evidence type="ECO:0000256" key="10">
    <source>
        <dbReference type="SAM" id="MobiDB-lite"/>
    </source>
</evidence>
<protein>
    <submittedName>
        <fullName evidence="13">Macrophage receptor MARCO</fullName>
    </submittedName>
</protein>
<dbReference type="GO" id="GO:0005615">
    <property type="term" value="C:extracellular space"/>
    <property type="evidence" value="ECO:0007669"/>
    <property type="project" value="TreeGrafter"/>
</dbReference>
<feature type="disulfide bond" evidence="9">
    <location>
        <begin position="449"/>
        <end position="459"/>
    </location>
</feature>
<evidence type="ECO:0000256" key="5">
    <source>
        <dbReference type="ARBA" id="ARBA00023136"/>
    </source>
</evidence>
<organism evidence="13 14">
    <name type="scientific">Acanthisitta chloris</name>
    <name type="common">rifleman</name>
    <dbReference type="NCBI Taxonomy" id="57068"/>
    <lineage>
        <taxon>Eukaryota</taxon>
        <taxon>Metazoa</taxon>
        <taxon>Chordata</taxon>
        <taxon>Craniata</taxon>
        <taxon>Vertebrata</taxon>
        <taxon>Euteleostomi</taxon>
        <taxon>Archelosauria</taxon>
        <taxon>Archosauria</taxon>
        <taxon>Dinosauria</taxon>
        <taxon>Saurischia</taxon>
        <taxon>Theropoda</taxon>
        <taxon>Coelurosauria</taxon>
        <taxon>Aves</taxon>
        <taxon>Neognathae</taxon>
        <taxon>Neoaves</taxon>
        <taxon>Telluraves</taxon>
        <taxon>Australaves</taxon>
        <taxon>Passeriformes</taxon>
        <taxon>Acanthisittidae</taxon>
        <taxon>Acanthisitta</taxon>
    </lineage>
</organism>
<keyword evidence="5 11" id="KW-0472">Membrane</keyword>
<evidence type="ECO:0000256" key="3">
    <source>
        <dbReference type="ARBA" id="ARBA00022968"/>
    </source>
</evidence>
<dbReference type="FunFam" id="3.10.250.10:FF:000011">
    <property type="entry name" value="Scavenger receptor class A member 5"/>
    <property type="match status" value="1"/>
</dbReference>
<dbReference type="InterPro" id="IPR008160">
    <property type="entry name" value="Collagen"/>
</dbReference>
<dbReference type="InterPro" id="IPR050149">
    <property type="entry name" value="Collagen_superfamily"/>
</dbReference>
<name>A0A091MN34_9PASS</name>
<dbReference type="Gene3D" id="3.10.250.10">
    <property type="entry name" value="SRCR-like domain"/>
    <property type="match status" value="1"/>
</dbReference>
<comment type="caution">
    <text evidence="9">Lacks conserved residue(s) required for the propagation of feature annotation.</text>
</comment>
<comment type="subcellular location">
    <subcellularLocation>
        <location evidence="1">Membrane</location>
        <topology evidence="1">Single-pass type II membrane protein</topology>
    </subcellularLocation>
</comment>
<evidence type="ECO:0000313" key="13">
    <source>
        <dbReference type="EMBL" id="KFP77806.1"/>
    </source>
</evidence>
<evidence type="ECO:0000256" key="9">
    <source>
        <dbReference type="PROSITE-ProRule" id="PRU00196"/>
    </source>
</evidence>
<dbReference type="PANTHER" id="PTHR24023:SF1116">
    <property type="entry name" value="MACROPHAGE RECEPTOR WITH COLLAGENOUS STRUCTURE"/>
    <property type="match status" value="1"/>
</dbReference>
<dbReference type="GO" id="GO:0030020">
    <property type="term" value="F:extracellular matrix structural constituent conferring tensile strength"/>
    <property type="evidence" value="ECO:0007669"/>
    <property type="project" value="TreeGrafter"/>
</dbReference>
<sequence>MKIKDTYGEDGNASDMNTFSISDKLGFASAATTTFQISEPQSQRKPSTCCARTALGIYLLLLTAGQGLLVYKVFMMQTEIMKLQEQNATYTEEILESYANKMILGKSSSEIHMEHEENWRRSLEEEITIIKSSNTNLMMMMNNITLVAGPPGSKGDPGPPGLRGPPGTKGDQGIQGLHGPQGAKGSKGDPGPAGASGVPGVRGEKGDKGLSGLQGPKGDTGEKGDPGPRGAMGPQGHQGVPGLPGFNGSTGMPGPPGQKGEAGVPGQRGPVGSPGLEGRPGQKGEKGNQGPIGSPGVPGIAGPRGEKGDQGTSGVPGLKGAKGDQGLPGAPGPSGQKGSKGDNGTQGPKGEPGLKGAKGDRGLPGSTGAKGSKGEKGEVSYSHLIRLMGGNKRGRVEILHEGTWGTICDDGWTIQEAKVVCRMLGFSQAVSAFTATAGTGQIWLDDLNCSGSEISIFECRKPGWGVHNCAHSEDAGVEC</sequence>
<keyword evidence="6 9" id="KW-1015">Disulfide bond</keyword>
<dbReference type="PANTHER" id="PTHR24023">
    <property type="entry name" value="COLLAGEN ALPHA"/>
    <property type="match status" value="1"/>
</dbReference>
<evidence type="ECO:0000259" key="12">
    <source>
        <dbReference type="PROSITE" id="PS50287"/>
    </source>
</evidence>
<evidence type="ECO:0000256" key="6">
    <source>
        <dbReference type="ARBA" id="ARBA00023157"/>
    </source>
</evidence>
<dbReference type="InterPro" id="IPR036772">
    <property type="entry name" value="SRCR-like_dom_sf"/>
</dbReference>
<dbReference type="SMART" id="SM00202">
    <property type="entry name" value="SR"/>
    <property type="match status" value="1"/>
</dbReference>
<evidence type="ECO:0000256" key="8">
    <source>
        <dbReference type="ARBA" id="ARBA00023180"/>
    </source>
</evidence>
<evidence type="ECO:0000256" key="11">
    <source>
        <dbReference type="SAM" id="Phobius"/>
    </source>
</evidence>
<evidence type="ECO:0000256" key="2">
    <source>
        <dbReference type="ARBA" id="ARBA00022692"/>
    </source>
</evidence>
<dbReference type="InterPro" id="IPR001190">
    <property type="entry name" value="SRCR"/>
</dbReference>